<reference evidence="1 2" key="1">
    <citation type="submission" date="2018-05" db="EMBL/GenBank/DDBJ databases">
        <title>Draft genome sequence of Scytalidium lignicola DSM 105466, a ubiquitous saprotrophic fungus.</title>
        <authorList>
            <person name="Buettner E."/>
            <person name="Gebauer A.M."/>
            <person name="Hofrichter M."/>
            <person name="Liers C."/>
            <person name="Kellner H."/>
        </authorList>
    </citation>
    <scope>NUCLEOTIDE SEQUENCE [LARGE SCALE GENOMIC DNA]</scope>
    <source>
        <strain evidence="1 2">DSM 105466</strain>
    </source>
</reference>
<feature type="non-terminal residue" evidence="1">
    <location>
        <position position="1"/>
    </location>
</feature>
<gene>
    <name evidence="1" type="ORF">B7463_g4955</name>
</gene>
<proteinExistence type="predicted"/>
<dbReference type="AlphaFoldDB" id="A0A3E2HD99"/>
<keyword evidence="2" id="KW-1185">Reference proteome</keyword>
<accession>A0A3E2HD99</accession>
<dbReference type="EMBL" id="NCSJ02000076">
    <property type="protein sequence ID" value="RFU31390.1"/>
    <property type="molecule type" value="Genomic_DNA"/>
</dbReference>
<comment type="caution">
    <text evidence="1">The sequence shown here is derived from an EMBL/GenBank/DDBJ whole genome shotgun (WGS) entry which is preliminary data.</text>
</comment>
<protein>
    <submittedName>
        <fullName evidence="1">Uncharacterized protein</fullName>
    </submittedName>
</protein>
<feature type="non-terminal residue" evidence="1">
    <location>
        <position position="80"/>
    </location>
</feature>
<organism evidence="1 2">
    <name type="scientific">Scytalidium lignicola</name>
    <name type="common">Hyphomycete</name>
    <dbReference type="NCBI Taxonomy" id="5539"/>
    <lineage>
        <taxon>Eukaryota</taxon>
        <taxon>Fungi</taxon>
        <taxon>Dikarya</taxon>
        <taxon>Ascomycota</taxon>
        <taxon>Pezizomycotina</taxon>
        <taxon>Leotiomycetes</taxon>
        <taxon>Leotiomycetes incertae sedis</taxon>
        <taxon>Scytalidium</taxon>
    </lineage>
</organism>
<name>A0A3E2HD99_SCYLI</name>
<dbReference type="Proteomes" id="UP000258309">
    <property type="component" value="Unassembled WGS sequence"/>
</dbReference>
<evidence type="ECO:0000313" key="2">
    <source>
        <dbReference type="Proteomes" id="UP000258309"/>
    </source>
</evidence>
<evidence type="ECO:0000313" key="1">
    <source>
        <dbReference type="EMBL" id="RFU31390.1"/>
    </source>
</evidence>
<sequence length="80" mass="7810">MVGLIAAFCSESSTSMSKGGGMSTKVYSSAPQPLPGWAIHSASIRSATGFKAVPPGTCFPTAVGGRGMATSVPSSGCGPS</sequence>